<comment type="caution">
    <text evidence="2">The sequence shown here is derived from an EMBL/GenBank/DDBJ whole genome shotgun (WGS) entry which is preliminary data.</text>
</comment>
<dbReference type="Pfam" id="PF13378">
    <property type="entry name" value="MR_MLE_C"/>
    <property type="match status" value="1"/>
</dbReference>
<dbReference type="Gene3D" id="3.30.390.10">
    <property type="entry name" value="Enolase-like, N-terminal domain"/>
    <property type="match status" value="1"/>
</dbReference>
<organism evidence="2 3">
    <name type="scientific">Handelsmanbacteria sp. (strain RIFCSPLOWO2_12_FULL_64_10)</name>
    <dbReference type="NCBI Taxonomy" id="1817868"/>
    <lineage>
        <taxon>Bacteria</taxon>
        <taxon>Candidatus Handelsmaniibacteriota</taxon>
    </lineage>
</organism>
<dbReference type="Pfam" id="PF02746">
    <property type="entry name" value="MR_MLE_N"/>
    <property type="match status" value="1"/>
</dbReference>
<dbReference type="InterPro" id="IPR018110">
    <property type="entry name" value="Mandel_Rmase/mucon_lact_enz_CS"/>
</dbReference>
<sequence length="366" mass="39725">MSEKIRITRIETASVSIPYKFPWRNRHTEERGYPMTHLETTVLKVHTDAGIVGLGETRGKGARKVVAERFEPFLKGRDALQIERVLTDLEEAVGRSGAFGGIDFALHDIAGKALGVPVYQLLGGKVRDRVPLVWTLAYRSSVEQVAETRQRVAEGFTHAVKMKVGVKGDLEHVLAVAEAAGGAPLRPDDNQGHDRETALRQFRVLKEKGVPLELLEDPSPSNWDDYQMLAEALDVGISVHAGWSSLKDIGDLIRANKPGIRCVNVTFAQWGIRRTAQIAGALECAGIGWSMGTSHESGIKTAAALHTGVAVRNRLYPADVLGPMLFVDDVLAGPLDMGGGYGTPPDGPGLGIELDEEVLRKYAVQD</sequence>
<accession>A0A1F6D4A2</accession>
<dbReference type="EMBL" id="MFKF01000039">
    <property type="protein sequence ID" value="OGG56258.1"/>
    <property type="molecule type" value="Genomic_DNA"/>
</dbReference>
<dbReference type="Gene3D" id="3.20.20.120">
    <property type="entry name" value="Enolase-like C-terminal domain"/>
    <property type="match status" value="1"/>
</dbReference>
<proteinExistence type="predicted"/>
<dbReference type="SMART" id="SM00922">
    <property type="entry name" value="MR_MLE"/>
    <property type="match status" value="1"/>
</dbReference>
<dbReference type="GO" id="GO:0009063">
    <property type="term" value="P:amino acid catabolic process"/>
    <property type="evidence" value="ECO:0007669"/>
    <property type="project" value="InterPro"/>
</dbReference>
<evidence type="ECO:0000313" key="2">
    <source>
        <dbReference type="EMBL" id="OGG56258.1"/>
    </source>
</evidence>
<dbReference type="CDD" id="cd03316">
    <property type="entry name" value="MR_like"/>
    <property type="match status" value="1"/>
</dbReference>
<dbReference type="InterPro" id="IPR013341">
    <property type="entry name" value="Mandelate_racemase_N_dom"/>
</dbReference>
<dbReference type="InterPro" id="IPR029065">
    <property type="entry name" value="Enolase_C-like"/>
</dbReference>
<dbReference type="InterPro" id="IPR034593">
    <property type="entry name" value="DgoD-like"/>
</dbReference>
<gene>
    <name evidence="2" type="ORF">A3F84_10320</name>
</gene>
<dbReference type="InterPro" id="IPR029017">
    <property type="entry name" value="Enolase-like_N"/>
</dbReference>
<dbReference type="PROSITE" id="PS00908">
    <property type="entry name" value="MR_MLE_1"/>
    <property type="match status" value="1"/>
</dbReference>
<dbReference type="Proteomes" id="UP000178606">
    <property type="component" value="Unassembled WGS sequence"/>
</dbReference>
<dbReference type="InterPro" id="IPR036849">
    <property type="entry name" value="Enolase-like_C_sf"/>
</dbReference>
<dbReference type="PANTHER" id="PTHR48080">
    <property type="entry name" value="D-GALACTONATE DEHYDRATASE-RELATED"/>
    <property type="match status" value="1"/>
</dbReference>
<feature type="domain" description="Mandelate racemase/muconate lactonizing enzyme C-terminal" evidence="1">
    <location>
        <begin position="142"/>
        <end position="236"/>
    </location>
</feature>
<dbReference type="SUPFAM" id="SSF54826">
    <property type="entry name" value="Enolase N-terminal domain-like"/>
    <property type="match status" value="1"/>
</dbReference>
<dbReference type="SUPFAM" id="SSF51604">
    <property type="entry name" value="Enolase C-terminal domain-like"/>
    <property type="match status" value="1"/>
</dbReference>
<dbReference type="InterPro" id="IPR013342">
    <property type="entry name" value="Mandelate_racemase_C"/>
</dbReference>
<evidence type="ECO:0000313" key="3">
    <source>
        <dbReference type="Proteomes" id="UP000178606"/>
    </source>
</evidence>
<evidence type="ECO:0000259" key="1">
    <source>
        <dbReference type="SMART" id="SM00922"/>
    </source>
</evidence>
<protein>
    <recommendedName>
        <fullName evidence="1">Mandelate racemase/muconate lactonizing enzyme C-terminal domain-containing protein</fullName>
    </recommendedName>
</protein>
<name>A0A1F6D4A2_HANXR</name>
<dbReference type="AlphaFoldDB" id="A0A1F6D4A2"/>
<reference evidence="2 3" key="1">
    <citation type="journal article" date="2016" name="Nat. Commun.">
        <title>Thousands of microbial genomes shed light on interconnected biogeochemical processes in an aquifer system.</title>
        <authorList>
            <person name="Anantharaman K."/>
            <person name="Brown C.T."/>
            <person name="Hug L.A."/>
            <person name="Sharon I."/>
            <person name="Castelle C.J."/>
            <person name="Probst A.J."/>
            <person name="Thomas B.C."/>
            <person name="Singh A."/>
            <person name="Wilkins M.J."/>
            <person name="Karaoz U."/>
            <person name="Brodie E.L."/>
            <person name="Williams K.H."/>
            <person name="Hubbard S.S."/>
            <person name="Banfield J.F."/>
        </authorList>
    </citation>
    <scope>NUCLEOTIDE SEQUENCE [LARGE SCALE GENOMIC DNA]</scope>
    <source>
        <strain evidence="3">RIFCSPLOWO2_12_FULL_64_10</strain>
    </source>
</reference>